<protein>
    <submittedName>
        <fullName evidence="2">Rho termination factor, N-terminal</fullName>
    </submittedName>
</protein>
<dbReference type="Pfam" id="PF07498">
    <property type="entry name" value="Rho_N"/>
    <property type="match status" value="1"/>
</dbReference>
<reference evidence="2" key="1">
    <citation type="submission" date="2020-05" db="EMBL/GenBank/DDBJ databases">
        <authorList>
            <person name="Chiriac C."/>
            <person name="Salcher M."/>
            <person name="Ghai R."/>
            <person name="Kavagutti S V."/>
        </authorList>
    </citation>
    <scope>NUCLEOTIDE SEQUENCE</scope>
</reference>
<evidence type="ECO:0000259" key="1">
    <source>
        <dbReference type="Pfam" id="PF07498"/>
    </source>
</evidence>
<dbReference type="GO" id="GO:0006353">
    <property type="term" value="P:DNA-templated transcription termination"/>
    <property type="evidence" value="ECO:0007669"/>
    <property type="project" value="InterPro"/>
</dbReference>
<sequence length="258" mass="28109">MSDVELTIFGSQEAAKSAMTRKTQSGSWRIPSGPGIQVRFLTEEDAWGQFREFFDPITKTSRALKKGEEIEGKATRRILATVLLRDEAHGDKVVPLKLPMSLAKAISTRGEKYGTLTDRDYVLFKQGEGLDTTYGFDAEAPSKVSLSKYDLPDLLAVLNAESGEVSASTDVDDDEDLDIEAPAPAKKSPKVVEVIEDDLDDEVIDDDVVADDGATELSLADLKAMSVAELKSVAAELRVSVVPGMKKSDLINEIWEVI</sequence>
<dbReference type="InterPro" id="IPR036269">
    <property type="entry name" value="Rho_N_sf"/>
</dbReference>
<dbReference type="InterPro" id="IPR011112">
    <property type="entry name" value="Rho-like_N"/>
</dbReference>
<dbReference type="Gene3D" id="1.10.720.10">
    <property type="match status" value="1"/>
</dbReference>
<proteinExistence type="predicted"/>
<dbReference type="SUPFAM" id="SSF68912">
    <property type="entry name" value="Rho N-terminal domain-like"/>
    <property type="match status" value="1"/>
</dbReference>
<organism evidence="2">
    <name type="scientific">uncultured Caudovirales phage</name>
    <dbReference type="NCBI Taxonomy" id="2100421"/>
    <lineage>
        <taxon>Viruses</taxon>
        <taxon>Duplodnaviria</taxon>
        <taxon>Heunggongvirae</taxon>
        <taxon>Uroviricota</taxon>
        <taxon>Caudoviricetes</taxon>
        <taxon>Peduoviridae</taxon>
        <taxon>Maltschvirus</taxon>
        <taxon>Maltschvirus maltsch</taxon>
    </lineage>
</organism>
<gene>
    <name evidence="2" type="ORF">UFOVP978_56</name>
</gene>
<feature type="domain" description="Rho termination factor-like N-terminal" evidence="1">
    <location>
        <begin position="221"/>
        <end position="254"/>
    </location>
</feature>
<dbReference type="EMBL" id="LR796937">
    <property type="protein sequence ID" value="CAB4176715.1"/>
    <property type="molecule type" value="Genomic_DNA"/>
</dbReference>
<accession>A0A6J5Q5X8</accession>
<name>A0A6J5Q5X8_9CAUD</name>
<evidence type="ECO:0000313" key="2">
    <source>
        <dbReference type="EMBL" id="CAB4176715.1"/>
    </source>
</evidence>